<gene>
    <name evidence="3" type="ORF">BAQU_0438</name>
</gene>
<feature type="transmembrane region" description="Helical" evidence="2">
    <location>
        <begin position="306"/>
        <end position="325"/>
    </location>
</feature>
<feature type="transmembrane region" description="Helical" evidence="2">
    <location>
        <begin position="648"/>
        <end position="669"/>
    </location>
</feature>
<feature type="compositionally biased region" description="Low complexity" evidence="1">
    <location>
        <begin position="599"/>
        <end position="611"/>
    </location>
</feature>
<feature type="compositionally biased region" description="Polar residues" evidence="1">
    <location>
        <begin position="54"/>
        <end position="65"/>
    </location>
</feature>
<feature type="transmembrane region" description="Helical" evidence="2">
    <location>
        <begin position="471"/>
        <end position="499"/>
    </location>
</feature>
<feature type="compositionally biased region" description="Low complexity" evidence="1">
    <location>
        <begin position="90"/>
        <end position="99"/>
    </location>
</feature>
<dbReference type="GO" id="GO:0000993">
    <property type="term" value="F:RNA polymerase II complex binding"/>
    <property type="evidence" value="ECO:0007669"/>
    <property type="project" value="TreeGrafter"/>
</dbReference>
<keyword evidence="2" id="KW-0812">Transmembrane</keyword>
<protein>
    <submittedName>
        <fullName evidence="3">Heme utilization protein</fullName>
    </submittedName>
</protein>
<accession>A0A261G8R2</accession>
<keyword evidence="2" id="KW-1133">Transmembrane helix</keyword>
<dbReference type="AlphaFoldDB" id="A0A261G8R2"/>
<reference evidence="3 4" key="1">
    <citation type="journal article" date="2017" name="BMC Genomics">
        <title>Comparative genomic and phylogenomic analyses of the Bifidobacteriaceae family.</title>
        <authorList>
            <person name="Lugli G.A."/>
            <person name="Milani C."/>
            <person name="Turroni F."/>
            <person name="Duranti S."/>
            <person name="Mancabelli L."/>
            <person name="Mangifesta M."/>
            <person name="Ferrario C."/>
            <person name="Modesto M."/>
            <person name="Mattarelli P."/>
            <person name="Jiri K."/>
            <person name="van Sinderen D."/>
            <person name="Ventura M."/>
        </authorList>
    </citation>
    <scope>NUCLEOTIDE SEQUENCE [LARGE SCALE GENOMIC DNA]</scope>
    <source>
        <strain evidence="3 4">LMG 28769</strain>
    </source>
</reference>
<sequence length="974" mass="102741">MTNENARPPSGEMPESASNNSNRESENWQPDQPPVHPDQQSPAEPSAPREQPSPEHSAQDSTQPTMYPGADPVGQQPSSEWTIPQPQQPSPNNVSPNPQFRQPAPGNAQPKRSHEIVADFSRQETWKSIGVSVGIGIASAIVLALVTGLLLLAVEASATQRFGSVLTGISSLAGSSQSSASASSAGPNFFQLIIFALVAGISGQFSLQFSSAMGSYGTLGINAYMWLPVSLSGVALLLGAAFGAFWMARRDHRRLRWTGIASAAVVGIIMALIYMLLSSVFPITLARSAANPSAMQLSLSGMTFRTAFMAFLLAGLGALAGYALAAVTPEADNIFTAAWRWSHRTRGAVRTVVESFAIYSVTFTVLGIIALIISAIRSQDFTVLLAAPLLFPALALMMFSVATLGTLTLTTPGSTSQTISIWAGSSSDIPTWSVLILFVVFLLTTFYIVVRMAARNMYDPALSGWQHSWKSPLITAVVWLIVTFLAASFTVGMRLSGALSSLMSSASNGSFMVTLSPALWFFLLAALWAFLAEVAALTFAPAIVRSQPGLWRFIVGGTVAVSSAAAAGAAGSNANAVGNGQTEPLVQPDAASQTSQYGQPARSSQPVQSSQPLPPPIMAPAIASGTPSSGVPGAPVASIPMSAKSKRIIVITAIIVAVVAVLGIAYAVLSSTVFSAKPVAEQYLKALEAGRYEQASSIASPGVGSGKDALLKDAAAKSGSRMSNVHITSTSRSGSEQIIAFTYALQGKTQSDQISIAEDGSKYLVFKDWKITTPLVKDISLYVPSSVSKLDINGVSVSAKNASESSDGSDSTLTFKVYPGTYTVTAGKSEYLTSNTVTVAAAAQQESIPQSIHPKPTEQLTADIEAQMKQELDACAKSTSMAPEGCPFQAYTYYGDDSYKDVTWSITDYPKVSYISLDSGSFYSDTGSAKVTYQEKSFFDDSWSAESDTSYIYYTGTFSLDGDTLTVKLDSSGY</sequence>
<evidence type="ECO:0000313" key="3">
    <source>
        <dbReference type="EMBL" id="OZG67794.1"/>
    </source>
</evidence>
<dbReference type="RefSeq" id="WP_094692434.1">
    <property type="nucleotide sequence ID" value="NZ_JBDNSG010000012.1"/>
</dbReference>
<feature type="transmembrane region" description="Helical" evidence="2">
    <location>
        <begin position="429"/>
        <end position="450"/>
    </location>
</feature>
<proteinExistence type="predicted"/>
<feature type="transmembrane region" description="Helical" evidence="2">
    <location>
        <begin position="223"/>
        <end position="248"/>
    </location>
</feature>
<dbReference type="GeneID" id="98295120"/>
<evidence type="ECO:0000256" key="1">
    <source>
        <dbReference type="SAM" id="MobiDB-lite"/>
    </source>
</evidence>
<name>A0A261G8R2_9BIFI</name>
<feature type="compositionally biased region" description="Low complexity" evidence="1">
    <location>
        <begin position="15"/>
        <end position="30"/>
    </location>
</feature>
<organism evidence="3 4">
    <name type="scientific">Bifidobacterium aquikefiri</name>
    <dbReference type="NCBI Taxonomy" id="1653207"/>
    <lineage>
        <taxon>Bacteria</taxon>
        <taxon>Bacillati</taxon>
        <taxon>Actinomycetota</taxon>
        <taxon>Actinomycetes</taxon>
        <taxon>Bifidobacteriales</taxon>
        <taxon>Bifidobacteriaceae</taxon>
        <taxon>Bifidobacterium</taxon>
    </lineage>
</organism>
<feature type="region of interest" description="Disordered" evidence="1">
    <location>
        <begin position="578"/>
        <end position="612"/>
    </location>
</feature>
<feature type="transmembrane region" description="Helical" evidence="2">
    <location>
        <begin position="519"/>
        <end position="544"/>
    </location>
</feature>
<dbReference type="GO" id="GO:0031124">
    <property type="term" value="P:mRNA 3'-end processing"/>
    <property type="evidence" value="ECO:0007669"/>
    <property type="project" value="TreeGrafter"/>
</dbReference>
<keyword evidence="2" id="KW-0472">Membrane</keyword>
<feature type="region of interest" description="Disordered" evidence="1">
    <location>
        <begin position="1"/>
        <end position="114"/>
    </location>
</feature>
<dbReference type="PANTHER" id="PTHR12460">
    <property type="entry name" value="CYCLIN-DEPENDENT KINASE INHIBITOR-RELATED PROTEIN"/>
    <property type="match status" value="1"/>
</dbReference>
<feature type="transmembrane region" description="Helical" evidence="2">
    <location>
        <begin position="383"/>
        <end position="409"/>
    </location>
</feature>
<dbReference type="Proteomes" id="UP000216451">
    <property type="component" value="Unassembled WGS sequence"/>
</dbReference>
<evidence type="ECO:0000313" key="4">
    <source>
        <dbReference type="Proteomes" id="UP000216451"/>
    </source>
</evidence>
<feature type="transmembrane region" description="Helical" evidence="2">
    <location>
        <begin position="260"/>
        <end position="285"/>
    </location>
</feature>
<evidence type="ECO:0000256" key="2">
    <source>
        <dbReference type="SAM" id="Phobius"/>
    </source>
</evidence>
<dbReference type="EMBL" id="MWXA01000003">
    <property type="protein sequence ID" value="OZG67794.1"/>
    <property type="molecule type" value="Genomic_DNA"/>
</dbReference>
<feature type="transmembrane region" description="Helical" evidence="2">
    <location>
        <begin position="356"/>
        <end position="376"/>
    </location>
</feature>
<dbReference type="OrthoDB" id="5181884at2"/>
<feature type="transmembrane region" description="Helical" evidence="2">
    <location>
        <begin position="189"/>
        <end position="211"/>
    </location>
</feature>
<keyword evidence="4" id="KW-1185">Reference proteome</keyword>
<comment type="caution">
    <text evidence="3">The sequence shown here is derived from an EMBL/GenBank/DDBJ whole genome shotgun (WGS) entry which is preliminary data.</text>
</comment>
<feature type="transmembrane region" description="Helical" evidence="2">
    <location>
        <begin position="129"/>
        <end position="154"/>
    </location>
</feature>
<dbReference type="PANTHER" id="PTHR12460:SF0">
    <property type="entry name" value="CID DOMAIN-CONTAINING PROTEIN-RELATED"/>
    <property type="match status" value="1"/>
</dbReference>